<keyword evidence="6" id="KW-1185">Reference proteome</keyword>
<evidence type="ECO:0000256" key="2">
    <source>
        <dbReference type="SAM" id="MobiDB-lite"/>
    </source>
</evidence>
<feature type="transmembrane region" description="Helical" evidence="3">
    <location>
        <begin position="92"/>
        <end position="110"/>
    </location>
</feature>
<dbReference type="PROSITE" id="PS50850">
    <property type="entry name" value="MFS"/>
    <property type="match status" value="1"/>
</dbReference>
<feature type="transmembrane region" description="Helical" evidence="3">
    <location>
        <begin position="38"/>
        <end position="55"/>
    </location>
</feature>
<comment type="subcellular location">
    <subcellularLocation>
        <location evidence="1">Membrane</location>
        <topology evidence="1">Multi-pass membrane protein</topology>
    </subcellularLocation>
</comment>
<feature type="transmembrane region" description="Helical" evidence="3">
    <location>
        <begin position="284"/>
        <end position="303"/>
    </location>
</feature>
<dbReference type="SUPFAM" id="SSF103473">
    <property type="entry name" value="MFS general substrate transporter"/>
    <property type="match status" value="1"/>
</dbReference>
<feature type="transmembrane region" description="Helical" evidence="3">
    <location>
        <begin position="156"/>
        <end position="178"/>
    </location>
</feature>
<evidence type="ECO:0000256" key="1">
    <source>
        <dbReference type="ARBA" id="ARBA00004141"/>
    </source>
</evidence>
<dbReference type="Proteomes" id="UP000070501">
    <property type="component" value="Unassembled WGS sequence"/>
</dbReference>
<keyword evidence="3" id="KW-1133">Transmembrane helix</keyword>
<name>A0A136J4N2_9PEZI</name>
<feature type="transmembrane region" description="Helical" evidence="3">
    <location>
        <begin position="360"/>
        <end position="382"/>
    </location>
</feature>
<dbReference type="GO" id="GO:0000329">
    <property type="term" value="C:fungal-type vacuole membrane"/>
    <property type="evidence" value="ECO:0007669"/>
    <property type="project" value="TreeGrafter"/>
</dbReference>
<keyword evidence="3" id="KW-0472">Membrane</keyword>
<dbReference type="STRING" id="196109.A0A136J4N2"/>
<dbReference type="InterPro" id="IPR036259">
    <property type="entry name" value="MFS_trans_sf"/>
</dbReference>
<dbReference type="InterPro" id="IPR020846">
    <property type="entry name" value="MFS_dom"/>
</dbReference>
<dbReference type="InterPro" id="IPR011701">
    <property type="entry name" value="MFS"/>
</dbReference>
<dbReference type="EMBL" id="KQ964249">
    <property type="protein sequence ID" value="KXJ92093.1"/>
    <property type="molecule type" value="Genomic_DNA"/>
</dbReference>
<evidence type="ECO:0000313" key="6">
    <source>
        <dbReference type="Proteomes" id="UP000070501"/>
    </source>
</evidence>
<proteinExistence type="predicted"/>
<dbReference type="OrthoDB" id="10027823at2759"/>
<evidence type="ECO:0000259" key="4">
    <source>
        <dbReference type="PROSITE" id="PS50850"/>
    </source>
</evidence>
<feature type="transmembrane region" description="Helical" evidence="3">
    <location>
        <begin position="61"/>
        <end position="80"/>
    </location>
</feature>
<feature type="transmembrane region" description="Helical" evidence="3">
    <location>
        <begin position="116"/>
        <end position="135"/>
    </location>
</feature>
<dbReference type="GO" id="GO:0022857">
    <property type="term" value="F:transmembrane transporter activity"/>
    <property type="evidence" value="ECO:0007669"/>
    <property type="project" value="InterPro"/>
</dbReference>
<feature type="compositionally biased region" description="Low complexity" evidence="2">
    <location>
        <begin position="495"/>
        <end position="510"/>
    </location>
</feature>
<dbReference type="Pfam" id="PF07690">
    <property type="entry name" value="MFS_1"/>
    <property type="match status" value="2"/>
</dbReference>
<feature type="region of interest" description="Disordered" evidence="2">
    <location>
        <begin position="465"/>
        <end position="510"/>
    </location>
</feature>
<feature type="compositionally biased region" description="Acidic residues" evidence="2">
    <location>
        <begin position="482"/>
        <end position="493"/>
    </location>
</feature>
<feature type="transmembrane region" description="Helical" evidence="3">
    <location>
        <begin position="198"/>
        <end position="215"/>
    </location>
</feature>
<sequence length="510" mass="55839">MSAVLRPFQWFYHEFGLSSLHASGRNAYLIITSRTCRMFAYGTNSLILALFFAELKFSDFRIGLFMSLTLLGDVFLGIWLTLIADRVGRRRVLFLGSFLMVMSGFVFAVFENFWILLLAAIVGVVSATGGDFGPFRAIEESILSDLTSPATRADVFTWYVTTSILGLSIGSEASGRIIHYLHDGKGGWSLKDAYHTIFWIYTAMGIINALLALLLTDACELKRKDGAGAYSQVAMQDVIEDEYENNSDFGASGAQEDSKKSFLGKLTSQLSSISAPTRRVMYKLWILLALDSVADGMVPYSLTNYYIDNKFHPAKSTLGDVTSVAYFLGSVSSIFAGPLARKIGLVSTMVFTHAPSSAAVLLFPAPGSFWVTAALLLVRAGLNNMDQAPRSAFIAAVTKDDERTAVMGITNMLRTLAAMLGPSITGLLAGNDSFWVAFVVAGACRLLYDFGLYVMFKNTQLHQHEEGAEGAGAQQRQRQRDEEEDMSGEEMDDLPSPSEFSSGRSSPRVR</sequence>
<feature type="transmembrane region" description="Helical" evidence="3">
    <location>
        <begin position="323"/>
        <end position="340"/>
    </location>
</feature>
<dbReference type="InParanoid" id="A0A136J4N2"/>
<protein>
    <submittedName>
        <fullName evidence="5">Major facilitator superfamily domain-containing protein</fullName>
    </submittedName>
</protein>
<organism evidence="5 6">
    <name type="scientific">Microdochium bolleyi</name>
    <dbReference type="NCBI Taxonomy" id="196109"/>
    <lineage>
        <taxon>Eukaryota</taxon>
        <taxon>Fungi</taxon>
        <taxon>Dikarya</taxon>
        <taxon>Ascomycota</taxon>
        <taxon>Pezizomycotina</taxon>
        <taxon>Sordariomycetes</taxon>
        <taxon>Xylariomycetidae</taxon>
        <taxon>Xylariales</taxon>
        <taxon>Microdochiaceae</taxon>
        <taxon>Microdochium</taxon>
    </lineage>
</organism>
<accession>A0A136J4N2</accession>
<gene>
    <name evidence="5" type="ORF">Micbo1qcDRAFT_162206</name>
</gene>
<reference evidence="6" key="1">
    <citation type="submission" date="2016-02" db="EMBL/GenBank/DDBJ databases">
        <title>Draft genome sequence of Microdochium bolleyi, a fungal endophyte of beachgrass.</title>
        <authorList>
            <consortium name="DOE Joint Genome Institute"/>
            <person name="David A.S."/>
            <person name="May G."/>
            <person name="Haridas S."/>
            <person name="Lim J."/>
            <person name="Wang M."/>
            <person name="Labutti K."/>
            <person name="Lipzen A."/>
            <person name="Barry K."/>
            <person name="Grigoriev I.V."/>
        </authorList>
    </citation>
    <scope>NUCLEOTIDE SEQUENCE [LARGE SCALE GENOMIC DNA]</scope>
    <source>
        <strain evidence="6">J235TASD1</strain>
    </source>
</reference>
<keyword evidence="3" id="KW-0812">Transmembrane</keyword>
<evidence type="ECO:0000313" key="5">
    <source>
        <dbReference type="EMBL" id="KXJ92093.1"/>
    </source>
</evidence>
<dbReference type="PANTHER" id="PTHR23520:SF5">
    <property type="entry name" value="TRANSPORTER, PUTATIVE (AFU_ORTHOLOGUE AFUA_3G04000)-RELATED"/>
    <property type="match status" value="1"/>
</dbReference>
<dbReference type="Gene3D" id="1.20.1250.20">
    <property type="entry name" value="MFS general substrate transporter like domains"/>
    <property type="match status" value="1"/>
</dbReference>
<feature type="transmembrane region" description="Helical" evidence="3">
    <location>
        <begin position="434"/>
        <end position="456"/>
    </location>
</feature>
<dbReference type="PANTHER" id="PTHR23520">
    <property type="entry name" value="TRANSPORTER, PUTATIVE (AFU_ORTHOLOGUE AFUA_3G04000)-RELATED"/>
    <property type="match status" value="1"/>
</dbReference>
<feature type="domain" description="Major facilitator superfamily (MFS) profile" evidence="4">
    <location>
        <begin position="1"/>
        <end position="460"/>
    </location>
</feature>
<dbReference type="AlphaFoldDB" id="A0A136J4N2"/>
<evidence type="ECO:0000256" key="3">
    <source>
        <dbReference type="SAM" id="Phobius"/>
    </source>
</evidence>